<evidence type="ECO:0000313" key="2">
    <source>
        <dbReference type="EMBL" id="QNM00430.1"/>
    </source>
</evidence>
<feature type="transmembrane region" description="Helical" evidence="1">
    <location>
        <begin position="131"/>
        <end position="153"/>
    </location>
</feature>
<feature type="transmembrane region" description="Helical" evidence="1">
    <location>
        <begin position="212"/>
        <end position="232"/>
    </location>
</feature>
<feature type="transmembrane region" description="Helical" evidence="1">
    <location>
        <begin position="61"/>
        <end position="83"/>
    </location>
</feature>
<dbReference type="KEGG" id="wcp:H9Q76_03875"/>
<reference evidence="2 3" key="1">
    <citation type="submission" date="2020-08" db="EMBL/GenBank/DDBJ databases">
        <authorList>
            <person name="Liu C."/>
            <person name="Sun Q."/>
        </authorList>
    </citation>
    <scope>NUCLEOTIDE SEQUENCE [LARGE SCALE GENOMIC DNA]</scope>
    <source>
        <strain evidence="2 3">NSJ-4</strain>
    </source>
</reference>
<keyword evidence="3" id="KW-1185">Reference proteome</keyword>
<proteinExistence type="predicted"/>
<name>A0A7G9FPE8_9FIRM</name>
<evidence type="ECO:0000256" key="1">
    <source>
        <dbReference type="SAM" id="Phobius"/>
    </source>
</evidence>
<dbReference type="Proteomes" id="UP000515819">
    <property type="component" value="Chromosome"/>
</dbReference>
<keyword evidence="1" id="KW-0472">Membrane</keyword>
<gene>
    <name evidence="2" type="ORF">H9Q76_03875</name>
</gene>
<dbReference type="AlphaFoldDB" id="A0A7G9FPE8"/>
<organism evidence="2 3">
    <name type="scientific">Wujia chipingensis</name>
    <dbReference type="NCBI Taxonomy" id="2763670"/>
    <lineage>
        <taxon>Bacteria</taxon>
        <taxon>Bacillati</taxon>
        <taxon>Bacillota</taxon>
        <taxon>Clostridia</taxon>
        <taxon>Lachnospirales</taxon>
        <taxon>Lachnospiraceae</taxon>
        <taxon>Wujia</taxon>
    </lineage>
</organism>
<evidence type="ECO:0000313" key="3">
    <source>
        <dbReference type="Proteomes" id="UP000515819"/>
    </source>
</evidence>
<keyword evidence="1" id="KW-0812">Transmembrane</keyword>
<feature type="transmembrane region" description="Helical" evidence="1">
    <location>
        <begin position="165"/>
        <end position="185"/>
    </location>
</feature>
<accession>A0A7G9FPE8</accession>
<feature type="transmembrane region" description="Helical" evidence="1">
    <location>
        <begin position="35"/>
        <end position="55"/>
    </location>
</feature>
<protein>
    <submittedName>
        <fullName evidence="2">Uncharacterized protein</fullName>
    </submittedName>
</protein>
<dbReference type="EMBL" id="CP060632">
    <property type="protein sequence ID" value="QNM00430.1"/>
    <property type="molecule type" value="Genomic_DNA"/>
</dbReference>
<sequence length="266" mass="30832">MILNNGEKAYNRVKEERCGSMKIKFDNITAKTAKYCALIFTVLLLIGLVFSFLEIPGTEVFYIMAVYTGVLVGLPCYVVLFAAKLYFARLRAYGYEIPDNKKIYGNNLNNLPKTREAGRSLFAKHSRIGMWMYFACFVLFLVVDVMYLIKWHFMKGHFMKDICTFLFTVCLVLDSVWLILAVIMWRQRNTEKYRDDVECDKMRKERLNLENIIVFAIFWAIVCAVACIQAMTTTKYMDKVQRENAQVAASELKMADNTVELGNYES</sequence>
<keyword evidence="1" id="KW-1133">Transmembrane helix</keyword>
<dbReference type="RefSeq" id="WP_249321698.1">
    <property type="nucleotide sequence ID" value="NZ_CP060632.1"/>
</dbReference>